<proteinExistence type="predicted"/>
<dbReference type="Proteomes" id="UP000315295">
    <property type="component" value="Unassembled WGS sequence"/>
</dbReference>
<keyword evidence="2" id="KW-1185">Reference proteome</keyword>
<accession>A0A540LI69</accession>
<name>A0A540LI69_MALBA</name>
<evidence type="ECO:0000313" key="1">
    <source>
        <dbReference type="EMBL" id="TQD86039.1"/>
    </source>
</evidence>
<evidence type="ECO:0000313" key="2">
    <source>
        <dbReference type="Proteomes" id="UP000315295"/>
    </source>
</evidence>
<protein>
    <submittedName>
        <fullName evidence="1">Uncharacterized protein</fullName>
    </submittedName>
</protein>
<gene>
    <name evidence="1" type="ORF">C1H46_028425</name>
</gene>
<reference evidence="1 2" key="1">
    <citation type="journal article" date="2019" name="G3 (Bethesda)">
        <title>Sequencing of a Wild Apple (Malus baccata) Genome Unravels the Differences Between Cultivated and Wild Apple Species Regarding Disease Resistance and Cold Tolerance.</title>
        <authorList>
            <person name="Chen X."/>
        </authorList>
    </citation>
    <scope>NUCLEOTIDE SEQUENCE [LARGE SCALE GENOMIC DNA]</scope>
    <source>
        <strain evidence="2">cv. Shandingzi</strain>
        <tissue evidence="1">Leaves</tissue>
    </source>
</reference>
<sequence length="122" mass="14483">MSSLSPMPTLLHSRHDTTLRASIQMEICHRHRPQVEEMERDYIEKCPEHLVTLKKLDTGIDSMENSTIPRSPNKELYEGINVIRQVARSVEYYKECCSESDEDEYFYGMPEDERMVNEWKRN</sequence>
<organism evidence="1 2">
    <name type="scientific">Malus baccata</name>
    <name type="common">Siberian crab apple</name>
    <name type="synonym">Pyrus baccata</name>
    <dbReference type="NCBI Taxonomy" id="106549"/>
    <lineage>
        <taxon>Eukaryota</taxon>
        <taxon>Viridiplantae</taxon>
        <taxon>Streptophyta</taxon>
        <taxon>Embryophyta</taxon>
        <taxon>Tracheophyta</taxon>
        <taxon>Spermatophyta</taxon>
        <taxon>Magnoliopsida</taxon>
        <taxon>eudicotyledons</taxon>
        <taxon>Gunneridae</taxon>
        <taxon>Pentapetalae</taxon>
        <taxon>rosids</taxon>
        <taxon>fabids</taxon>
        <taxon>Rosales</taxon>
        <taxon>Rosaceae</taxon>
        <taxon>Amygdaloideae</taxon>
        <taxon>Maleae</taxon>
        <taxon>Malus</taxon>
    </lineage>
</organism>
<dbReference type="AlphaFoldDB" id="A0A540LI69"/>
<comment type="caution">
    <text evidence="1">The sequence shown here is derived from an EMBL/GenBank/DDBJ whole genome shotgun (WGS) entry which is preliminary data.</text>
</comment>
<dbReference type="EMBL" id="VIEB01000579">
    <property type="protein sequence ID" value="TQD86039.1"/>
    <property type="molecule type" value="Genomic_DNA"/>
</dbReference>